<evidence type="ECO:0000256" key="1">
    <source>
        <dbReference type="ARBA" id="ARBA00004418"/>
    </source>
</evidence>
<dbReference type="AlphaFoldDB" id="A0A6A7RSY2"/>
<comment type="subcellular location">
    <subcellularLocation>
        <location evidence="1">Periplasm</location>
    </subcellularLocation>
</comment>
<evidence type="ECO:0000256" key="6">
    <source>
        <dbReference type="SAM" id="SignalP"/>
    </source>
</evidence>
<dbReference type="InterPro" id="IPR012899">
    <property type="entry name" value="LTXXQ"/>
</dbReference>
<name>A0A6A7RSY2_9PROT</name>
<proteinExistence type="inferred from homology"/>
<dbReference type="GO" id="GO:0051082">
    <property type="term" value="F:unfolded protein binding"/>
    <property type="evidence" value="ECO:0007669"/>
    <property type="project" value="TreeGrafter"/>
</dbReference>
<evidence type="ECO:0000313" key="7">
    <source>
        <dbReference type="EMBL" id="MQM30641.1"/>
    </source>
</evidence>
<dbReference type="EMBL" id="PDHS01000198">
    <property type="protein sequence ID" value="MQM30641.1"/>
    <property type="molecule type" value="Genomic_DNA"/>
</dbReference>
<keyword evidence="4" id="KW-0574">Periplasm</keyword>
<reference evidence="7 8" key="1">
    <citation type="submission" date="2017-09" db="EMBL/GenBank/DDBJ databases">
        <title>Metagenomic Analysis Reveals Denitrifying Candidatus Accumulibacter and Flanking Population as a Source of N2O.</title>
        <authorList>
            <person name="Gao H."/>
            <person name="Mao Y."/>
            <person name="Zhao X."/>
            <person name="Liu W.-T."/>
            <person name="Zhang T."/>
            <person name="Wells G."/>
        </authorList>
    </citation>
    <scope>NUCLEOTIDE SEQUENCE [LARGE SCALE GENOMIC DNA]</scope>
    <source>
        <strain evidence="7">CANDO_2_IC</strain>
    </source>
</reference>
<sequence length="168" mass="18674">MNTFKRSLAVFLATSSIALALPLAATAGPMMGGGMEGACGQGPSAMRGGPRDGLPPMMKKLNLTPEQEAKITELRKQDSELISAKYQSMRDSRTQLHEMQKNGDYDEAKVKALTEQGAQAMAEMAQLRARQHHQMMEVLSPEQRQQFAAQREERMKRWEKKRGDKPAA</sequence>
<comment type="caution">
    <text evidence="7">The sequence shown here is derived from an EMBL/GenBank/DDBJ whole genome shotgun (WGS) entry which is preliminary data.</text>
</comment>
<dbReference type="Gene3D" id="1.20.120.1490">
    <property type="match status" value="1"/>
</dbReference>
<comment type="similarity">
    <text evidence="2">Belongs to the CpxP/Spy family.</text>
</comment>
<organism evidence="7 8">
    <name type="scientific">Candidatus Accumulibacter phosphatis</name>
    <dbReference type="NCBI Taxonomy" id="327160"/>
    <lineage>
        <taxon>Bacteria</taxon>
        <taxon>Pseudomonadati</taxon>
        <taxon>Pseudomonadota</taxon>
        <taxon>Betaproteobacteria</taxon>
        <taxon>Candidatus Accumulibacter</taxon>
    </lineage>
</organism>
<dbReference type="InterPro" id="IPR052211">
    <property type="entry name" value="Cpx_auxiliary_protein"/>
</dbReference>
<evidence type="ECO:0008006" key="9">
    <source>
        <dbReference type="Google" id="ProtNLM"/>
    </source>
</evidence>
<gene>
    <name evidence="7" type="ORF">CRU78_08935</name>
</gene>
<protein>
    <recommendedName>
        <fullName evidence="9">Periplasmic heavy metal sensor</fullName>
    </recommendedName>
</protein>
<feature type="signal peptide" evidence="6">
    <location>
        <begin position="1"/>
        <end position="20"/>
    </location>
</feature>
<accession>A0A6A7RSY2</accession>
<dbReference type="PANTHER" id="PTHR38102">
    <property type="entry name" value="PERIPLASMIC CHAPERONE SPY"/>
    <property type="match status" value="1"/>
</dbReference>
<keyword evidence="3 6" id="KW-0732">Signal</keyword>
<dbReference type="PANTHER" id="PTHR38102:SF1">
    <property type="entry name" value="PERIPLASMIC CHAPERONE SPY"/>
    <property type="match status" value="1"/>
</dbReference>
<feature type="chain" id="PRO_5025675352" description="Periplasmic heavy metal sensor" evidence="6">
    <location>
        <begin position="21"/>
        <end position="168"/>
    </location>
</feature>
<dbReference type="Proteomes" id="UP000342300">
    <property type="component" value="Unassembled WGS sequence"/>
</dbReference>
<evidence type="ECO:0000256" key="2">
    <source>
        <dbReference type="ARBA" id="ARBA00008441"/>
    </source>
</evidence>
<dbReference type="CDD" id="cd09916">
    <property type="entry name" value="CpxP_like"/>
    <property type="match status" value="1"/>
</dbReference>
<feature type="compositionally biased region" description="Basic and acidic residues" evidence="5">
    <location>
        <begin position="150"/>
        <end position="168"/>
    </location>
</feature>
<dbReference type="GO" id="GO:0030288">
    <property type="term" value="C:outer membrane-bounded periplasmic space"/>
    <property type="evidence" value="ECO:0007669"/>
    <property type="project" value="TreeGrafter"/>
</dbReference>
<dbReference type="PIRSF" id="PIRSF034445">
    <property type="entry name" value="CpxP_Spy"/>
    <property type="match status" value="1"/>
</dbReference>
<evidence type="ECO:0000256" key="3">
    <source>
        <dbReference type="ARBA" id="ARBA00022729"/>
    </source>
</evidence>
<evidence type="ECO:0000256" key="4">
    <source>
        <dbReference type="ARBA" id="ARBA00022764"/>
    </source>
</evidence>
<dbReference type="Pfam" id="PF07813">
    <property type="entry name" value="LTXXQ"/>
    <property type="match status" value="1"/>
</dbReference>
<feature type="region of interest" description="Disordered" evidence="5">
    <location>
        <begin position="142"/>
        <end position="168"/>
    </location>
</feature>
<evidence type="ECO:0000256" key="5">
    <source>
        <dbReference type="SAM" id="MobiDB-lite"/>
    </source>
</evidence>
<evidence type="ECO:0000313" key="8">
    <source>
        <dbReference type="Proteomes" id="UP000342300"/>
    </source>
</evidence>